<keyword evidence="2" id="KW-1185">Reference proteome</keyword>
<comment type="caution">
    <text evidence="1">The sequence shown here is derived from an EMBL/GenBank/DDBJ whole genome shotgun (WGS) entry which is preliminary data.</text>
</comment>
<reference evidence="1" key="2">
    <citation type="journal article" date="2021" name="Genome Biol. Evol.">
        <title>Developing a high-quality reference genome for a parasitic bivalve with doubly uniparental inheritance (Bivalvia: Unionida).</title>
        <authorList>
            <person name="Smith C.H."/>
        </authorList>
    </citation>
    <scope>NUCLEOTIDE SEQUENCE</scope>
    <source>
        <strain evidence="1">CHS0354</strain>
        <tissue evidence="1">Mantle</tissue>
    </source>
</reference>
<organism evidence="1 2">
    <name type="scientific">Potamilus streckersoni</name>
    <dbReference type="NCBI Taxonomy" id="2493646"/>
    <lineage>
        <taxon>Eukaryota</taxon>
        <taxon>Metazoa</taxon>
        <taxon>Spiralia</taxon>
        <taxon>Lophotrochozoa</taxon>
        <taxon>Mollusca</taxon>
        <taxon>Bivalvia</taxon>
        <taxon>Autobranchia</taxon>
        <taxon>Heteroconchia</taxon>
        <taxon>Palaeoheterodonta</taxon>
        <taxon>Unionida</taxon>
        <taxon>Unionoidea</taxon>
        <taxon>Unionidae</taxon>
        <taxon>Ambleminae</taxon>
        <taxon>Lampsilini</taxon>
        <taxon>Potamilus</taxon>
    </lineage>
</organism>
<dbReference type="Proteomes" id="UP001195483">
    <property type="component" value="Unassembled WGS sequence"/>
</dbReference>
<reference evidence="1" key="1">
    <citation type="journal article" date="2021" name="Genome Biol. Evol.">
        <title>A High-Quality Reference Genome for a Parasitic Bivalve with Doubly Uniparental Inheritance (Bivalvia: Unionida).</title>
        <authorList>
            <person name="Smith C.H."/>
        </authorList>
    </citation>
    <scope>NUCLEOTIDE SEQUENCE</scope>
    <source>
        <strain evidence="1">CHS0354</strain>
    </source>
</reference>
<evidence type="ECO:0000313" key="2">
    <source>
        <dbReference type="Proteomes" id="UP001195483"/>
    </source>
</evidence>
<evidence type="ECO:0000313" key="1">
    <source>
        <dbReference type="EMBL" id="KAK3579021.1"/>
    </source>
</evidence>
<protein>
    <submittedName>
        <fullName evidence="1">Uncharacterized protein</fullName>
    </submittedName>
</protein>
<sequence length="67" mass="7476">MASTSSSPAKILIFLERVTRPIPYHLVAMRRGVRLAFLFLCMSKNGLATGLHCDSGKKRNRPKAFIT</sequence>
<dbReference type="AlphaFoldDB" id="A0AAE0RT17"/>
<dbReference type="EMBL" id="JAEAOA010002045">
    <property type="protein sequence ID" value="KAK3579021.1"/>
    <property type="molecule type" value="Genomic_DNA"/>
</dbReference>
<gene>
    <name evidence="1" type="ORF">CHS0354_034819</name>
</gene>
<accession>A0AAE0RT17</accession>
<proteinExistence type="predicted"/>
<name>A0AAE0RT17_9BIVA</name>
<reference evidence="1" key="3">
    <citation type="submission" date="2023-05" db="EMBL/GenBank/DDBJ databases">
        <authorList>
            <person name="Smith C.H."/>
        </authorList>
    </citation>
    <scope>NUCLEOTIDE SEQUENCE</scope>
    <source>
        <strain evidence="1">CHS0354</strain>
        <tissue evidence="1">Mantle</tissue>
    </source>
</reference>